<gene>
    <name evidence="3" type="ORF">BN1204_057250</name>
    <name evidence="2" type="ORF">NCLIV_057250</name>
</gene>
<dbReference type="EMBL" id="FR823392">
    <property type="protein sequence ID" value="CBZ55302.1"/>
    <property type="molecule type" value="Genomic_DNA"/>
</dbReference>
<reference evidence="2" key="2">
    <citation type="submission" date="2011-03" db="EMBL/GenBank/DDBJ databases">
        <title>Comparative genomics and transcriptomics of Neospora caninum and Toxoplasma gondii.</title>
        <authorList>
            <person name="Reid A.J."/>
            <person name="Sohal A."/>
            <person name="Harris D."/>
            <person name="Quail M."/>
            <person name="Sanders M."/>
            <person name="Berriman M."/>
            <person name="Wastling J.M."/>
            <person name="Pain A."/>
        </authorList>
    </citation>
    <scope>NUCLEOTIDE SEQUENCE</scope>
    <source>
        <strain evidence="2">Liverpool</strain>
    </source>
</reference>
<keyword evidence="4" id="KW-1185">Reference proteome</keyword>
<evidence type="ECO:0000313" key="2">
    <source>
        <dbReference type="EMBL" id="CBZ55302.1"/>
    </source>
</evidence>
<evidence type="ECO:0000256" key="1">
    <source>
        <dbReference type="SAM" id="MobiDB-lite"/>
    </source>
</evidence>
<dbReference type="AlphaFoldDB" id="F0VNK6"/>
<dbReference type="EMBL" id="LN714486">
    <property type="protein sequence ID" value="CEL70034.1"/>
    <property type="molecule type" value="Genomic_DNA"/>
</dbReference>
<accession>F0VNK6</accession>
<dbReference type="eggNOG" id="ENOG502QZEV">
    <property type="taxonomic scope" value="Eukaryota"/>
</dbReference>
<feature type="compositionally biased region" description="Acidic residues" evidence="1">
    <location>
        <begin position="23"/>
        <end position="35"/>
    </location>
</feature>
<dbReference type="VEuPathDB" id="ToxoDB:NCLIV_057250"/>
<dbReference type="OMA" id="ARDMWIA"/>
<name>F0VNK6_NEOCL</name>
<evidence type="ECO:0000313" key="3">
    <source>
        <dbReference type="EMBL" id="CEL70034.1"/>
    </source>
</evidence>
<reference evidence="3" key="4">
    <citation type="journal article" date="2015" name="PLoS ONE">
        <title>Comprehensive Evaluation of Toxoplasma gondii VEG and Neospora caninum LIV Genomes with Tachyzoite Stage Transcriptome and Proteome Defines Novel Transcript Features.</title>
        <authorList>
            <person name="Ramaprasad A."/>
            <person name="Mourier T."/>
            <person name="Naeem R."/>
            <person name="Malas T.B."/>
            <person name="Moussa E."/>
            <person name="Panigrahi A."/>
            <person name="Vermont S.J."/>
            <person name="Otto T.D."/>
            <person name="Wastling J."/>
            <person name="Pain A."/>
        </authorList>
    </citation>
    <scope>NUCLEOTIDE SEQUENCE</scope>
    <source>
        <strain evidence="3">Liverpool</strain>
    </source>
</reference>
<sequence>MATPADQAWPEAKLKAENVAYGPEDEAADTQEEFDDSKYDVTNQRRRQSYLEYFGLTAAPAEEGAAAGGLTVPDSGHRKSSAVSILFDAGKFSHWTDLYQKTRGCQPVLLKKVHVRVEVLQPGQAPGVLGARDMWIAVHAHGKACYGPAPCACDDWPMDCRLAIVKKPMNDLIYQAPNKNCTETVQVYSVYTDVNGERYIRLPQPDATEFWEKAP</sequence>
<proteinExistence type="predicted"/>
<dbReference type="RefSeq" id="XP_003885330.1">
    <property type="nucleotide sequence ID" value="XM_003885281.1"/>
</dbReference>
<dbReference type="GeneID" id="13440715"/>
<reference evidence="2" key="1">
    <citation type="submission" date="2011-02" db="EMBL/GenBank/DDBJ databases">
        <authorList>
            <person name="Aslett M."/>
        </authorList>
    </citation>
    <scope>NUCLEOTIDE SEQUENCE</scope>
    <source>
        <strain evidence="2">Liverpool</strain>
    </source>
</reference>
<organism evidence="2 4">
    <name type="scientific">Neospora caninum (strain Liverpool)</name>
    <dbReference type="NCBI Taxonomy" id="572307"/>
    <lineage>
        <taxon>Eukaryota</taxon>
        <taxon>Sar</taxon>
        <taxon>Alveolata</taxon>
        <taxon>Apicomplexa</taxon>
        <taxon>Conoidasida</taxon>
        <taxon>Coccidia</taxon>
        <taxon>Eucoccidiorida</taxon>
        <taxon>Eimeriorina</taxon>
        <taxon>Sarcocystidae</taxon>
        <taxon>Neospora</taxon>
    </lineage>
</organism>
<dbReference type="InParanoid" id="F0VNK6"/>
<reference evidence="4" key="3">
    <citation type="journal article" date="2012" name="PLoS Pathog.">
        <title>Comparative genomics of the apicomplexan parasites Toxoplasma gondii and Neospora caninum: Coccidia differing in host range and transmission strategy.</title>
        <authorList>
            <person name="Reid A.J."/>
            <person name="Vermont S.J."/>
            <person name="Cotton J.A."/>
            <person name="Harris D."/>
            <person name="Hill-Cawthorne G.A."/>
            <person name="Konen-Waisman S."/>
            <person name="Latham S.M."/>
            <person name="Mourier T."/>
            <person name="Norton R."/>
            <person name="Quail M.A."/>
            <person name="Sanders M."/>
            <person name="Shanmugam D."/>
            <person name="Sohal A."/>
            <person name="Wasmuth J.D."/>
            <person name="Brunk B."/>
            <person name="Grigg M.E."/>
            <person name="Howard J.C."/>
            <person name="Parkinson J."/>
            <person name="Roos D.S."/>
            <person name="Trees A.J."/>
            <person name="Berriman M."/>
            <person name="Pain A."/>
            <person name="Wastling J.M."/>
        </authorList>
    </citation>
    <scope>NUCLEOTIDE SEQUENCE [LARGE SCALE GENOMIC DNA]</scope>
    <source>
        <strain evidence="4">Liverpool</strain>
    </source>
</reference>
<protein>
    <submittedName>
        <fullName evidence="2">Uncharacterized protein</fullName>
    </submittedName>
</protein>
<evidence type="ECO:0000313" key="4">
    <source>
        <dbReference type="Proteomes" id="UP000007494"/>
    </source>
</evidence>
<feature type="region of interest" description="Disordered" evidence="1">
    <location>
        <begin position="1"/>
        <end position="40"/>
    </location>
</feature>
<dbReference type="OrthoDB" id="328840at2759"/>
<dbReference type="Proteomes" id="UP000007494">
    <property type="component" value="Chromosome XI"/>
</dbReference>